<dbReference type="InterPro" id="IPR032104">
    <property type="entry name" value="Spaetzle"/>
</dbReference>
<dbReference type="Gene3D" id="2.10.90.10">
    <property type="entry name" value="Cystine-knot cytokines"/>
    <property type="match status" value="1"/>
</dbReference>
<comment type="caution">
    <text evidence="5">The sequence shown here is derived from an EMBL/GenBank/DDBJ whole genome shotgun (WGS) entry which is preliminary data.</text>
</comment>
<dbReference type="SUPFAM" id="SSF57501">
    <property type="entry name" value="Cystine-knot cytokines"/>
    <property type="match status" value="1"/>
</dbReference>
<evidence type="ECO:0000256" key="3">
    <source>
        <dbReference type="ARBA" id="ARBA00023180"/>
    </source>
</evidence>
<evidence type="ECO:0000259" key="4">
    <source>
        <dbReference type="Pfam" id="PF16077"/>
    </source>
</evidence>
<dbReference type="Pfam" id="PF16077">
    <property type="entry name" value="Spaetzle"/>
    <property type="match status" value="1"/>
</dbReference>
<dbReference type="Proteomes" id="UP001458880">
    <property type="component" value="Unassembled WGS sequence"/>
</dbReference>
<accession>A0AAW1J0U4</accession>
<dbReference type="GO" id="GO:0005121">
    <property type="term" value="F:Toll binding"/>
    <property type="evidence" value="ECO:0007669"/>
    <property type="project" value="TreeGrafter"/>
</dbReference>
<gene>
    <name evidence="5" type="ORF">QE152_g31468</name>
</gene>
<evidence type="ECO:0000256" key="2">
    <source>
        <dbReference type="ARBA" id="ARBA00023157"/>
    </source>
</evidence>
<proteinExistence type="predicted"/>
<dbReference type="PANTHER" id="PTHR23199:SF16">
    <property type="entry name" value="PROTEIN SPAETZLE 5"/>
    <property type="match status" value="1"/>
</dbReference>
<keyword evidence="1" id="KW-0732">Signal</keyword>
<dbReference type="GO" id="GO:0008083">
    <property type="term" value="F:growth factor activity"/>
    <property type="evidence" value="ECO:0007669"/>
    <property type="project" value="TreeGrafter"/>
</dbReference>
<keyword evidence="3" id="KW-0325">Glycoprotein</keyword>
<evidence type="ECO:0000313" key="6">
    <source>
        <dbReference type="Proteomes" id="UP001458880"/>
    </source>
</evidence>
<dbReference type="GO" id="GO:0021556">
    <property type="term" value="P:central nervous system formation"/>
    <property type="evidence" value="ECO:0007669"/>
    <property type="project" value="TreeGrafter"/>
</dbReference>
<reference evidence="5 6" key="1">
    <citation type="journal article" date="2024" name="BMC Genomics">
        <title>De novo assembly and annotation of Popillia japonica's genome with initial clues to its potential as an invasive pest.</title>
        <authorList>
            <person name="Cucini C."/>
            <person name="Boschi S."/>
            <person name="Funari R."/>
            <person name="Cardaioli E."/>
            <person name="Iannotti N."/>
            <person name="Marturano G."/>
            <person name="Paoli F."/>
            <person name="Bruttini M."/>
            <person name="Carapelli A."/>
            <person name="Frati F."/>
            <person name="Nardi F."/>
        </authorList>
    </citation>
    <scope>NUCLEOTIDE SEQUENCE [LARGE SCALE GENOMIC DNA]</scope>
    <source>
        <strain evidence="5">DMR45628</strain>
    </source>
</reference>
<keyword evidence="2" id="KW-1015">Disulfide bond</keyword>
<dbReference type="GO" id="GO:0005615">
    <property type="term" value="C:extracellular space"/>
    <property type="evidence" value="ECO:0007669"/>
    <property type="project" value="UniProtKB-ARBA"/>
</dbReference>
<dbReference type="InterPro" id="IPR052444">
    <property type="entry name" value="Spz/Toll_ligand-like"/>
</dbReference>
<organism evidence="5 6">
    <name type="scientific">Popillia japonica</name>
    <name type="common">Japanese beetle</name>
    <dbReference type="NCBI Taxonomy" id="7064"/>
    <lineage>
        <taxon>Eukaryota</taxon>
        <taxon>Metazoa</taxon>
        <taxon>Ecdysozoa</taxon>
        <taxon>Arthropoda</taxon>
        <taxon>Hexapoda</taxon>
        <taxon>Insecta</taxon>
        <taxon>Pterygota</taxon>
        <taxon>Neoptera</taxon>
        <taxon>Endopterygota</taxon>
        <taxon>Coleoptera</taxon>
        <taxon>Polyphaga</taxon>
        <taxon>Scarabaeiformia</taxon>
        <taxon>Scarabaeidae</taxon>
        <taxon>Rutelinae</taxon>
        <taxon>Popillia</taxon>
    </lineage>
</organism>
<evidence type="ECO:0000256" key="1">
    <source>
        <dbReference type="ARBA" id="ARBA00022729"/>
    </source>
</evidence>
<protein>
    <submittedName>
        <fullName evidence="5">Spaetzle</fullName>
    </submittedName>
</protein>
<dbReference type="GO" id="GO:0045087">
    <property type="term" value="P:innate immune response"/>
    <property type="evidence" value="ECO:0007669"/>
    <property type="project" value="TreeGrafter"/>
</dbReference>
<feature type="domain" description="Spaetzle" evidence="4">
    <location>
        <begin position="57"/>
        <end position="145"/>
    </location>
</feature>
<name>A0AAW1J0U4_POPJA</name>
<dbReference type="EMBL" id="JASPKY010000445">
    <property type="protein sequence ID" value="KAK9696630.1"/>
    <property type="molecule type" value="Genomic_DNA"/>
</dbReference>
<dbReference type="PANTHER" id="PTHR23199">
    <property type="entry name" value="NEUROTROPHIN 1-RELATED"/>
    <property type="match status" value="1"/>
</dbReference>
<dbReference type="AlphaFoldDB" id="A0AAW1J0U4"/>
<sequence>MCNETDNYPEAEIRKLLKKYPIYKKLFGTVTQLFHKIASKPQSFQLDEEGEKEEHNNICPTQTFYVVPQKAKDVDGNWQHVVNGINMTQMVIYETCAEGATCHSDCHVTGHTVACRTQGLIFKMLVLSQTPGKESDLELKSFSVPIELDLTDLYHLWCSGQNRLINKPKLVQIFKPNPQIPFGLFSPRMMIWEMDSAEGDEEVKERENS</sequence>
<evidence type="ECO:0000313" key="5">
    <source>
        <dbReference type="EMBL" id="KAK9696630.1"/>
    </source>
</evidence>
<keyword evidence="6" id="KW-1185">Reference proteome</keyword>
<dbReference type="InterPro" id="IPR029034">
    <property type="entry name" value="Cystine-knot_cytokine"/>
</dbReference>